<comment type="caution">
    <text evidence="8">The sequence shown here is derived from an EMBL/GenBank/DDBJ whole genome shotgun (WGS) entry which is preliminary data.</text>
</comment>
<dbReference type="Proteomes" id="UP000249204">
    <property type="component" value="Unassembled WGS sequence"/>
</dbReference>
<evidence type="ECO:0000256" key="6">
    <source>
        <dbReference type="SAM" id="Phobius"/>
    </source>
</evidence>
<dbReference type="RefSeq" id="WP_111271844.1">
    <property type="nucleotide sequence ID" value="NZ_QKWW01000056.1"/>
</dbReference>
<keyword evidence="2" id="KW-0813">Transport</keyword>
<dbReference type="PROSITE" id="PS50850">
    <property type="entry name" value="MFS"/>
    <property type="match status" value="1"/>
</dbReference>
<dbReference type="InterPro" id="IPR020846">
    <property type="entry name" value="MFS_dom"/>
</dbReference>
<dbReference type="InterPro" id="IPR036259">
    <property type="entry name" value="MFS_trans_sf"/>
</dbReference>
<evidence type="ECO:0000313" key="8">
    <source>
        <dbReference type="EMBL" id="PZT54039.1"/>
    </source>
</evidence>
<evidence type="ECO:0000259" key="7">
    <source>
        <dbReference type="PROSITE" id="PS50850"/>
    </source>
</evidence>
<reference evidence="8 9" key="1">
    <citation type="submission" date="2018-06" db="EMBL/GenBank/DDBJ databases">
        <title>Isolation of heavy metals resistant Paenibacillus silvae NC2 from Gold-Copper mine in ZiJin, China.</title>
        <authorList>
            <person name="Xu J."/>
            <person name="Mazhar H.S."/>
            <person name="Rensing C."/>
        </authorList>
    </citation>
    <scope>NUCLEOTIDE SEQUENCE [LARGE SCALE GENOMIC DNA]</scope>
    <source>
        <strain evidence="8 9">NC2</strain>
    </source>
</reference>
<feature type="transmembrane region" description="Helical" evidence="6">
    <location>
        <begin position="294"/>
        <end position="312"/>
    </location>
</feature>
<gene>
    <name evidence="8" type="ORF">DN757_19410</name>
</gene>
<evidence type="ECO:0000256" key="1">
    <source>
        <dbReference type="ARBA" id="ARBA00004651"/>
    </source>
</evidence>
<name>A0A2W6NEA6_9BACL</name>
<feature type="transmembrane region" description="Helical" evidence="6">
    <location>
        <begin position="384"/>
        <end position="403"/>
    </location>
</feature>
<sequence length="422" mass="44639">MELTKKRWIILIASCFINLCIGSIYAWSVFAAPMAAYLSGLIGRTLTPGDLAIVFTICNSVGPITMISGGWINDRFGPKKVILVGGILFGGGMILSGFATSVGFLVFAYGIVLGLGTGMIYGCTISNSIKFFPDKRGLVGGVTTAAYGLSSVIIPPIANMFISNSGVTSAFFIIGTAFLIIICVASFFIEKCPADFVPTGWTPKTAHVSQALREDKNWRGMLASPIFYVMILLLISGAFAGLMCVSQASPIAQKMVGLSAAAATTVVSVLALFNTGGRILAGYVSDKIGRINTLAITSLLSVAGLILLYLSGENSVATFYMGISIIGLSFGALMGVFPGFTADQFGAKNNSVNYGIMFIGFALAGYFGPSIMRNVYSADGSYQRAFVIAAICGLTGFILTFVYKWAVKRRDDKTINHPNVMA</sequence>
<evidence type="ECO:0000256" key="3">
    <source>
        <dbReference type="ARBA" id="ARBA00022692"/>
    </source>
</evidence>
<dbReference type="Gene3D" id="1.20.1250.20">
    <property type="entry name" value="MFS general substrate transporter like domains"/>
    <property type="match status" value="2"/>
</dbReference>
<dbReference type="CDD" id="cd17353">
    <property type="entry name" value="MFS_OFA_like"/>
    <property type="match status" value="1"/>
</dbReference>
<dbReference type="GO" id="GO:0022857">
    <property type="term" value="F:transmembrane transporter activity"/>
    <property type="evidence" value="ECO:0007669"/>
    <property type="project" value="InterPro"/>
</dbReference>
<dbReference type="Pfam" id="PF07690">
    <property type="entry name" value="MFS_1"/>
    <property type="match status" value="1"/>
</dbReference>
<evidence type="ECO:0000256" key="2">
    <source>
        <dbReference type="ARBA" id="ARBA00022448"/>
    </source>
</evidence>
<dbReference type="GO" id="GO:0005886">
    <property type="term" value="C:plasma membrane"/>
    <property type="evidence" value="ECO:0007669"/>
    <property type="project" value="UniProtKB-SubCell"/>
</dbReference>
<feature type="transmembrane region" description="Helical" evidence="6">
    <location>
        <begin position="51"/>
        <end position="72"/>
    </location>
</feature>
<dbReference type="PANTHER" id="PTHR11360:SF317">
    <property type="entry name" value="MAJOR FACILITATOR SUPERFAMILY (MFS) PROFILE DOMAIN-CONTAINING PROTEIN-RELATED"/>
    <property type="match status" value="1"/>
</dbReference>
<protein>
    <submittedName>
        <fullName evidence="8">MFS transporter</fullName>
    </submittedName>
</protein>
<dbReference type="EMBL" id="QKWW01000056">
    <property type="protein sequence ID" value="PZT54039.1"/>
    <property type="molecule type" value="Genomic_DNA"/>
</dbReference>
<feature type="transmembrane region" description="Helical" evidence="6">
    <location>
        <begin position="226"/>
        <end position="249"/>
    </location>
</feature>
<keyword evidence="5 6" id="KW-0472">Membrane</keyword>
<evidence type="ECO:0000256" key="5">
    <source>
        <dbReference type="ARBA" id="ARBA00023136"/>
    </source>
</evidence>
<keyword evidence="3 6" id="KW-0812">Transmembrane</keyword>
<feature type="transmembrane region" description="Helical" evidence="6">
    <location>
        <begin position="352"/>
        <end position="372"/>
    </location>
</feature>
<dbReference type="InterPro" id="IPR011701">
    <property type="entry name" value="MFS"/>
</dbReference>
<proteinExistence type="predicted"/>
<evidence type="ECO:0000256" key="4">
    <source>
        <dbReference type="ARBA" id="ARBA00022989"/>
    </source>
</evidence>
<accession>A0A2W6NEA6</accession>
<feature type="transmembrane region" description="Helical" evidence="6">
    <location>
        <begin position="318"/>
        <end position="340"/>
    </location>
</feature>
<comment type="subcellular location">
    <subcellularLocation>
        <location evidence="1">Cell membrane</location>
        <topology evidence="1">Multi-pass membrane protein</topology>
    </subcellularLocation>
</comment>
<feature type="transmembrane region" description="Helical" evidence="6">
    <location>
        <begin position="170"/>
        <end position="189"/>
    </location>
</feature>
<dbReference type="SUPFAM" id="SSF103473">
    <property type="entry name" value="MFS general substrate transporter"/>
    <property type="match status" value="1"/>
</dbReference>
<keyword evidence="4 6" id="KW-1133">Transmembrane helix</keyword>
<dbReference type="AlphaFoldDB" id="A0A2W6NEA6"/>
<feature type="domain" description="Major facilitator superfamily (MFS) profile" evidence="7">
    <location>
        <begin position="6"/>
        <end position="408"/>
    </location>
</feature>
<feature type="transmembrane region" description="Helical" evidence="6">
    <location>
        <begin position="137"/>
        <end position="158"/>
    </location>
</feature>
<dbReference type="InterPro" id="IPR050327">
    <property type="entry name" value="Proton-linked_MCT"/>
</dbReference>
<dbReference type="PANTHER" id="PTHR11360">
    <property type="entry name" value="MONOCARBOXYLATE TRANSPORTER"/>
    <property type="match status" value="1"/>
</dbReference>
<feature type="transmembrane region" description="Helical" evidence="6">
    <location>
        <begin position="7"/>
        <end position="31"/>
    </location>
</feature>
<feature type="transmembrane region" description="Helical" evidence="6">
    <location>
        <begin position="106"/>
        <end position="125"/>
    </location>
</feature>
<organism evidence="8 9">
    <name type="scientific">Paenibacillus silvae</name>
    <dbReference type="NCBI Taxonomy" id="1325358"/>
    <lineage>
        <taxon>Bacteria</taxon>
        <taxon>Bacillati</taxon>
        <taxon>Bacillota</taxon>
        <taxon>Bacilli</taxon>
        <taxon>Bacillales</taxon>
        <taxon>Paenibacillaceae</taxon>
        <taxon>Paenibacillus</taxon>
    </lineage>
</organism>
<feature type="transmembrane region" description="Helical" evidence="6">
    <location>
        <begin position="255"/>
        <end position="273"/>
    </location>
</feature>
<feature type="transmembrane region" description="Helical" evidence="6">
    <location>
        <begin position="81"/>
        <end position="100"/>
    </location>
</feature>
<evidence type="ECO:0000313" key="9">
    <source>
        <dbReference type="Proteomes" id="UP000249204"/>
    </source>
</evidence>